<name>A0A840F9L5_9SPHN</name>
<feature type="domain" description="Tail specific protease" evidence="1">
    <location>
        <begin position="243"/>
        <end position="432"/>
    </location>
</feature>
<dbReference type="EMBL" id="JACIEV010000003">
    <property type="protein sequence ID" value="MBB4153312.1"/>
    <property type="molecule type" value="Genomic_DNA"/>
</dbReference>
<dbReference type="Gene3D" id="3.90.226.10">
    <property type="entry name" value="2-enoyl-CoA Hydratase, Chain A, domain 1"/>
    <property type="match status" value="1"/>
</dbReference>
<comment type="caution">
    <text evidence="2">The sequence shown here is derived from an EMBL/GenBank/DDBJ whole genome shotgun (WGS) entry which is preliminary data.</text>
</comment>
<organism evidence="2 3">
    <name type="scientific">Sphingomonas jinjuensis</name>
    <dbReference type="NCBI Taxonomy" id="535907"/>
    <lineage>
        <taxon>Bacteria</taxon>
        <taxon>Pseudomonadati</taxon>
        <taxon>Pseudomonadota</taxon>
        <taxon>Alphaproteobacteria</taxon>
        <taxon>Sphingomonadales</taxon>
        <taxon>Sphingomonadaceae</taxon>
        <taxon>Sphingomonas</taxon>
    </lineage>
</organism>
<dbReference type="GO" id="GO:0006508">
    <property type="term" value="P:proteolysis"/>
    <property type="evidence" value="ECO:0007669"/>
    <property type="project" value="InterPro"/>
</dbReference>
<dbReference type="GO" id="GO:0008236">
    <property type="term" value="F:serine-type peptidase activity"/>
    <property type="evidence" value="ECO:0007669"/>
    <property type="project" value="InterPro"/>
</dbReference>
<accession>A0A840F9L5</accession>
<evidence type="ECO:0000313" key="3">
    <source>
        <dbReference type="Proteomes" id="UP000529795"/>
    </source>
</evidence>
<evidence type="ECO:0000259" key="1">
    <source>
        <dbReference type="Pfam" id="PF03572"/>
    </source>
</evidence>
<dbReference type="InterPro" id="IPR029045">
    <property type="entry name" value="ClpP/crotonase-like_dom_sf"/>
</dbReference>
<evidence type="ECO:0000313" key="2">
    <source>
        <dbReference type="EMBL" id="MBB4153312.1"/>
    </source>
</evidence>
<dbReference type="Proteomes" id="UP000529795">
    <property type="component" value="Unassembled WGS sequence"/>
</dbReference>
<keyword evidence="3" id="KW-1185">Reference proteome</keyword>
<dbReference type="AlphaFoldDB" id="A0A840F9L5"/>
<dbReference type="Pfam" id="PF03572">
    <property type="entry name" value="Peptidase_S41"/>
    <property type="match status" value="1"/>
</dbReference>
<proteinExistence type="predicted"/>
<dbReference type="SUPFAM" id="SSF52096">
    <property type="entry name" value="ClpP/crotonase"/>
    <property type="match status" value="1"/>
</dbReference>
<dbReference type="RefSeq" id="WP_246346907.1">
    <property type="nucleotide sequence ID" value="NZ_JACIEV010000003.1"/>
</dbReference>
<dbReference type="InterPro" id="IPR005151">
    <property type="entry name" value="Tail-specific_protease"/>
</dbReference>
<gene>
    <name evidence="2" type="ORF">GGQ80_001214</name>
</gene>
<reference evidence="2 3" key="1">
    <citation type="submission" date="2020-08" db="EMBL/GenBank/DDBJ databases">
        <title>Genomic Encyclopedia of Type Strains, Phase IV (KMG-IV): sequencing the most valuable type-strain genomes for metagenomic binning, comparative biology and taxonomic classification.</title>
        <authorList>
            <person name="Goeker M."/>
        </authorList>
    </citation>
    <scope>NUCLEOTIDE SEQUENCE [LARGE SCALE GENOMIC DNA]</scope>
    <source>
        <strain evidence="2 3">YC6723</strain>
    </source>
</reference>
<sequence>MTWMMMLALAAAADAEPAVPSMPAAWQAATLGDLRAFHASIAANHAGSVNRLDPGFNAREAAALALAEQRAAQVRDFPGYLATLRGYAASFDDGHVQIGFADKLALPLRWPGFLTGFDGAGRQLVRTRADDAPVPLGARLVDCDGRPAARLAEEVVGGFRGRWSLSSQRMLTGGRLFVDAGNPFVKRPARCRFDVGGMVRSVTLAWRPLPDAEFDTRLNATAPRVRPLIGARVLADGTRWFAMSSFDGDPASDTAKALRPLIAGMTSDRAGIATAPAVVLDLRGNGGGSSDWAHQIADVLWGKAAVEALPDRSEGVDWRASPANLATLEGYRRQFAAPDASPDARRWAEKVATGIGTAVKAGRPLWREVDEPEPAAKAAATVPAPPPVKGPIYVLTDWGCGSACLDAVDLWKALGAVQIGQETSADTLYMDIRQDQLPSRLATIAVPMKVYRGRERGSNVPQVPAHRYTGDMTDAAALEAWVATLPGKETRG</sequence>
<protein>
    <recommendedName>
        <fullName evidence="1">Tail specific protease domain-containing protein</fullName>
    </recommendedName>
</protein>